<dbReference type="InterPro" id="IPR046896">
    <property type="entry name" value="Cup1-like_N"/>
</dbReference>
<protein>
    <recommendedName>
        <fullName evidence="2">Complex 1 LYR protein domain-containing protein</fullName>
    </recommendedName>
</protein>
<evidence type="ECO:0000313" key="3">
    <source>
        <dbReference type="EMBL" id="EMF17935.1"/>
    </source>
</evidence>
<dbReference type="Proteomes" id="UP000016931">
    <property type="component" value="Unassembled WGS sequence"/>
</dbReference>
<reference evidence="3 4" key="1">
    <citation type="journal article" date="2012" name="PLoS Pathog.">
        <title>Diverse lifestyles and strategies of plant pathogenesis encoded in the genomes of eighteen Dothideomycetes fungi.</title>
        <authorList>
            <person name="Ohm R.A."/>
            <person name="Feau N."/>
            <person name="Henrissat B."/>
            <person name="Schoch C.L."/>
            <person name="Horwitz B.A."/>
            <person name="Barry K.W."/>
            <person name="Condon B.J."/>
            <person name="Copeland A.C."/>
            <person name="Dhillon B."/>
            <person name="Glaser F."/>
            <person name="Hesse C.N."/>
            <person name="Kosti I."/>
            <person name="LaButti K."/>
            <person name="Lindquist E.A."/>
            <person name="Lucas S."/>
            <person name="Salamov A.A."/>
            <person name="Bradshaw R.E."/>
            <person name="Ciuffetti L."/>
            <person name="Hamelin R.C."/>
            <person name="Kema G.H.J."/>
            <person name="Lawrence C."/>
            <person name="Scott J.A."/>
            <person name="Spatafora J.W."/>
            <person name="Turgeon B.G."/>
            <person name="de Wit P.J.G.M."/>
            <person name="Zhong S."/>
            <person name="Goodwin S.B."/>
            <person name="Grigoriev I.V."/>
        </authorList>
    </citation>
    <scope>NUCLEOTIDE SEQUENCE [LARGE SCALE GENOMIC DNA]</scope>
    <source>
        <strain evidence="3 4">SO2202</strain>
    </source>
</reference>
<feature type="region of interest" description="Disordered" evidence="1">
    <location>
        <begin position="108"/>
        <end position="130"/>
    </location>
</feature>
<dbReference type="InterPro" id="IPR008011">
    <property type="entry name" value="Complex1_LYR_dom"/>
</dbReference>
<dbReference type="OrthoDB" id="3925971at2759"/>
<organism evidence="3 4">
    <name type="scientific">Sphaerulina musiva (strain SO2202)</name>
    <name type="common">Poplar stem canker fungus</name>
    <name type="synonym">Septoria musiva</name>
    <dbReference type="NCBI Taxonomy" id="692275"/>
    <lineage>
        <taxon>Eukaryota</taxon>
        <taxon>Fungi</taxon>
        <taxon>Dikarya</taxon>
        <taxon>Ascomycota</taxon>
        <taxon>Pezizomycotina</taxon>
        <taxon>Dothideomycetes</taxon>
        <taxon>Dothideomycetidae</taxon>
        <taxon>Mycosphaerellales</taxon>
        <taxon>Mycosphaerellaceae</taxon>
        <taxon>Sphaerulina</taxon>
    </lineage>
</organism>
<dbReference type="OMA" id="KKSTQHR"/>
<proteinExistence type="predicted"/>
<sequence length="360" mass="40887">MPKFLVAHRSGAHRLAAIALYRALVSQCTQLDIPAERGRQLLHLVRHRFDSFRHTTSHRELKLLFEAGYEAVDRLDAAVAGDKKSKQYILDLVCRAPHSAAGRIKSRNSVSDDYNEPFPPPVAAEGTAPSDPLLCQPEIAPRDTSPSRTSIFERAIPHDQLGGTGKRQIPKIFSANVIPVLRFKKPQSPALTGYLNSRIEQRQKRHNLRHRLEAELQVASLEDQWDDIMYKQSGIEGGSAEHAPAAVAKAGNNNNFFTPPEPRWTREIASELRIVSKRLDDEKVKNRAMAEKMYKVIDREMVLLAQEQEQERLAEEARKQEIRDGLEGLTDMVGEICDADDDYHHWEKPAQQESYTYRPF</sequence>
<dbReference type="HOGENOM" id="CLU_662442_0_0_1"/>
<evidence type="ECO:0000259" key="2">
    <source>
        <dbReference type="Pfam" id="PF05347"/>
    </source>
</evidence>
<dbReference type="CDD" id="cd20273">
    <property type="entry name" value="Complex1_LYR_unchar"/>
    <property type="match status" value="1"/>
</dbReference>
<dbReference type="eggNOG" id="ENOG502S4VH">
    <property type="taxonomic scope" value="Eukaryota"/>
</dbReference>
<dbReference type="RefSeq" id="XP_016766056.1">
    <property type="nucleotide sequence ID" value="XM_016903900.1"/>
</dbReference>
<feature type="domain" description="Complex 1 LYR protein" evidence="2">
    <location>
        <begin position="17"/>
        <end position="73"/>
    </location>
</feature>
<dbReference type="Pfam" id="PF05347">
    <property type="entry name" value="Complex1_LYR"/>
    <property type="match status" value="1"/>
</dbReference>
<dbReference type="AlphaFoldDB" id="N1QL75"/>
<name>N1QL75_SPHMS</name>
<dbReference type="STRING" id="692275.N1QL75"/>
<keyword evidence="4" id="KW-1185">Reference proteome</keyword>
<evidence type="ECO:0000313" key="4">
    <source>
        <dbReference type="Proteomes" id="UP000016931"/>
    </source>
</evidence>
<dbReference type="EMBL" id="KB456260">
    <property type="protein sequence ID" value="EMF17935.1"/>
    <property type="molecule type" value="Genomic_DNA"/>
</dbReference>
<gene>
    <name evidence="3" type="ORF">SEPMUDRAFT_146839</name>
</gene>
<dbReference type="GeneID" id="27901037"/>
<evidence type="ECO:0000256" key="1">
    <source>
        <dbReference type="SAM" id="MobiDB-lite"/>
    </source>
</evidence>
<accession>N1QL75</accession>